<accession>A0A9E5MMI3</accession>
<comment type="caution">
    <text evidence="1">The sequence shown here is derived from an EMBL/GenBank/DDBJ whole genome shotgun (WGS) entry which is preliminary data.</text>
</comment>
<protein>
    <recommendedName>
        <fullName evidence="3">UspA domain-containing protein</fullName>
    </recommendedName>
</protein>
<dbReference type="Proteomes" id="UP000787472">
    <property type="component" value="Unassembled WGS sequence"/>
</dbReference>
<evidence type="ECO:0008006" key="3">
    <source>
        <dbReference type="Google" id="ProtNLM"/>
    </source>
</evidence>
<evidence type="ECO:0000313" key="1">
    <source>
        <dbReference type="EMBL" id="NHO66770.1"/>
    </source>
</evidence>
<gene>
    <name evidence="1" type="ORF">G8770_14565</name>
</gene>
<sequence>MTEQKLMTESLDRPVSSRIIITVNSDSLSEATIEYAVTIAARLNRPLLGVFVEDTDLLNSAALPFTREICLFTGQCRELDTSSVLLAFQQNLIRFRQRLSTMAERLSVPWSVSSMRGRRRDFHFESLSASDYCIYDSGKRFRWPARSAAAMKRWLIIDSGDDTFYQALKNLLLPLEGQTLHMILVDNGESQLRPDLKSLCPVGSQISHIPYAQLTSTLQHAGDSLDFVVVSRGHWRSELVPLLSQLKCPLIVLG</sequence>
<reference evidence="1" key="1">
    <citation type="submission" date="2020-03" db="EMBL/GenBank/DDBJ databases">
        <authorList>
            <person name="Guo F."/>
        </authorList>
    </citation>
    <scope>NUCLEOTIDE SEQUENCE</scope>
    <source>
        <strain evidence="1">JCM 30134</strain>
    </source>
</reference>
<dbReference type="EMBL" id="JAAONZ010000012">
    <property type="protein sequence ID" value="NHO66770.1"/>
    <property type="molecule type" value="Genomic_DNA"/>
</dbReference>
<proteinExistence type="predicted"/>
<keyword evidence="2" id="KW-1185">Reference proteome</keyword>
<name>A0A9E5MMI3_9GAMM</name>
<organism evidence="1 2">
    <name type="scientific">Pseudomaricurvus hydrocarbonicus</name>
    <dbReference type="NCBI Taxonomy" id="1470433"/>
    <lineage>
        <taxon>Bacteria</taxon>
        <taxon>Pseudomonadati</taxon>
        <taxon>Pseudomonadota</taxon>
        <taxon>Gammaproteobacteria</taxon>
        <taxon>Cellvibrionales</taxon>
        <taxon>Cellvibrionaceae</taxon>
        <taxon>Pseudomaricurvus</taxon>
    </lineage>
</organism>
<dbReference type="AlphaFoldDB" id="A0A9E5MMI3"/>
<dbReference type="RefSeq" id="WP_167188214.1">
    <property type="nucleotide sequence ID" value="NZ_JAAONZ010000012.1"/>
</dbReference>
<evidence type="ECO:0000313" key="2">
    <source>
        <dbReference type="Proteomes" id="UP000787472"/>
    </source>
</evidence>